<keyword evidence="5 7" id="KW-0472">Membrane</keyword>
<keyword evidence="3 7" id="KW-0812">Transmembrane</keyword>
<feature type="transmembrane region" description="Helical" evidence="7">
    <location>
        <begin position="300"/>
        <end position="320"/>
    </location>
</feature>
<feature type="transmembrane region" description="Helical" evidence="7">
    <location>
        <begin position="326"/>
        <end position="352"/>
    </location>
</feature>
<dbReference type="CDD" id="cd06173">
    <property type="entry name" value="MFS_MefA_like"/>
    <property type="match status" value="1"/>
</dbReference>
<dbReference type="Gene3D" id="1.20.1250.20">
    <property type="entry name" value="MFS general substrate transporter like domains"/>
    <property type="match status" value="1"/>
</dbReference>
<evidence type="ECO:0000256" key="6">
    <source>
        <dbReference type="SAM" id="MobiDB-lite"/>
    </source>
</evidence>
<dbReference type="PANTHER" id="PTHR23513">
    <property type="entry name" value="INTEGRAL MEMBRANE EFFLUX PROTEIN-RELATED"/>
    <property type="match status" value="1"/>
</dbReference>
<dbReference type="Proteomes" id="UP001343257">
    <property type="component" value="Unassembled WGS sequence"/>
</dbReference>
<feature type="compositionally biased region" description="Basic and acidic residues" evidence="6">
    <location>
        <begin position="1"/>
        <end position="15"/>
    </location>
</feature>
<feature type="transmembrane region" description="Helical" evidence="7">
    <location>
        <begin position="274"/>
        <end position="293"/>
    </location>
</feature>
<feature type="transmembrane region" description="Helical" evidence="7">
    <location>
        <begin position="394"/>
        <end position="418"/>
    </location>
</feature>
<evidence type="ECO:0000256" key="2">
    <source>
        <dbReference type="ARBA" id="ARBA00022475"/>
    </source>
</evidence>
<evidence type="ECO:0000313" key="8">
    <source>
        <dbReference type="EMBL" id="MED5019387.1"/>
    </source>
</evidence>
<dbReference type="InterPro" id="IPR011701">
    <property type="entry name" value="MFS"/>
</dbReference>
<feature type="region of interest" description="Disordered" evidence="6">
    <location>
        <begin position="1"/>
        <end position="25"/>
    </location>
</feature>
<evidence type="ECO:0000256" key="3">
    <source>
        <dbReference type="ARBA" id="ARBA00022692"/>
    </source>
</evidence>
<dbReference type="RefSeq" id="WP_328280328.1">
    <property type="nucleotide sequence ID" value="NZ_JARTLD010000048.1"/>
</dbReference>
<feature type="transmembrane region" description="Helical" evidence="7">
    <location>
        <begin position="70"/>
        <end position="89"/>
    </location>
</feature>
<organism evidence="8 9">
    <name type="scientific">Paenibacillus chibensis</name>
    <dbReference type="NCBI Taxonomy" id="59846"/>
    <lineage>
        <taxon>Bacteria</taxon>
        <taxon>Bacillati</taxon>
        <taxon>Bacillota</taxon>
        <taxon>Bacilli</taxon>
        <taxon>Bacillales</taxon>
        <taxon>Paenibacillaceae</taxon>
        <taxon>Paenibacillus</taxon>
    </lineage>
</organism>
<dbReference type="EMBL" id="JARTLD010000048">
    <property type="protein sequence ID" value="MED5019387.1"/>
    <property type="molecule type" value="Genomic_DNA"/>
</dbReference>
<evidence type="ECO:0000256" key="4">
    <source>
        <dbReference type="ARBA" id="ARBA00022989"/>
    </source>
</evidence>
<keyword evidence="4 7" id="KW-1133">Transmembrane helix</keyword>
<feature type="transmembrane region" description="Helical" evidence="7">
    <location>
        <begin position="190"/>
        <end position="209"/>
    </location>
</feature>
<gene>
    <name evidence="8" type="ORF">P9847_18965</name>
</gene>
<evidence type="ECO:0000256" key="7">
    <source>
        <dbReference type="SAM" id="Phobius"/>
    </source>
</evidence>
<dbReference type="Pfam" id="PF07690">
    <property type="entry name" value="MFS_1"/>
    <property type="match status" value="1"/>
</dbReference>
<feature type="transmembrane region" description="Helical" evidence="7">
    <location>
        <begin position="237"/>
        <end position="254"/>
    </location>
</feature>
<dbReference type="SUPFAM" id="SSF103473">
    <property type="entry name" value="MFS general substrate transporter"/>
    <property type="match status" value="1"/>
</dbReference>
<comment type="caution">
    <text evidence="8">The sequence shown here is derived from an EMBL/GenBank/DDBJ whole genome shotgun (WGS) entry which is preliminary data.</text>
</comment>
<evidence type="ECO:0000256" key="5">
    <source>
        <dbReference type="ARBA" id="ARBA00023136"/>
    </source>
</evidence>
<dbReference type="InterPro" id="IPR036259">
    <property type="entry name" value="MFS_trans_sf"/>
</dbReference>
<keyword evidence="2" id="KW-1003">Cell membrane</keyword>
<evidence type="ECO:0000313" key="9">
    <source>
        <dbReference type="Proteomes" id="UP001343257"/>
    </source>
</evidence>
<feature type="transmembrane region" description="Helical" evidence="7">
    <location>
        <begin position="364"/>
        <end position="382"/>
    </location>
</feature>
<name>A0ABU6PX55_9BACL</name>
<keyword evidence="9" id="KW-1185">Reference proteome</keyword>
<feature type="transmembrane region" description="Helical" evidence="7">
    <location>
        <begin position="33"/>
        <end position="58"/>
    </location>
</feature>
<proteinExistence type="predicted"/>
<dbReference type="PANTHER" id="PTHR23513:SF6">
    <property type="entry name" value="MAJOR FACILITATOR SUPERFAMILY ASSOCIATED DOMAIN-CONTAINING PROTEIN"/>
    <property type="match status" value="1"/>
</dbReference>
<accession>A0ABU6PX55</accession>
<comment type="subcellular location">
    <subcellularLocation>
        <location evidence="1">Cell membrane</location>
        <topology evidence="1">Multi-pass membrane protein</topology>
    </subcellularLocation>
</comment>
<evidence type="ECO:0000256" key="1">
    <source>
        <dbReference type="ARBA" id="ARBA00004651"/>
    </source>
</evidence>
<sequence length="432" mass="47340">MIHRGIKDVKEEDGRPSNNHSLSNNHNHRNKPFLWLCADQMRSILAATSGTFILSWMLYELTGSKTAMGVLWLLSIAGQWAVQWIFAPLIDRWKRTTVMKVSETVRGMGYAFVWLMWIAGNQEAYVIWIGTFIGSLQIYDAAAGALLPKLISKERLVRANATLAGGGQLVRVLALPLAGLLTGILRPGVLLPWLVLLFFSCWGFTAFMNEPARNAKKGMTWRGSLHQGMRVYRDHKILYALALLISVTSFGVFATQSMYVPFVMDVIGGGPMDFGLFSASFPLGYVLGSLIVGRLKEPGPYMYVMMSAALFGGGLTYLLLGSTTHMAAALCIEAAAGVLMPFWNVFSSALYYRTVPESVLGQVLAVRSLLTRAMTPLGIMYGTFCAERFGVPQLFITVGLFICLVSGMGLMFAGNAVYSSIGKRVPPKDEPG</sequence>
<protein>
    <submittedName>
        <fullName evidence="8">MFS transporter</fullName>
    </submittedName>
</protein>
<reference evidence="8 9" key="1">
    <citation type="submission" date="2023-03" db="EMBL/GenBank/DDBJ databases">
        <title>Bacillus Genome Sequencing.</title>
        <authorList>
            <person name="Dunlap C."/>
        </authorList>
    </citation>
    <scope>NUCLEOTIDE SEQUENCE [LARGE SCALE GENOMIC DNA]</scope>
    <source>
        <strain evidence="8 9">NRS-52</strain>
    </source>
</reference>